<dbReference type="Gene3D" id="2.60.40.1120">
    <property type="entry name" value="Carboxypeptidase-like, regulatory domain"/>
    <property type="match status" value="1"/>
</dbReference>
<dbReference type="SUPFAM" id="SSF49464">
    <property type="entry name" value="Carboxypeptidase regulatory domain-like"/>
    <property type="match status" value="1"/>
</dbReference>
<keyword evidence="1" id="KW-0732">Signal</keyword>
<dbReference type="InterPro" id="IPR008969">
    <property type="entry name" value="CarboxyPept-like_regulatory"/>
</dbReference>
<name>A0A521B5Z1_9SPHI</name>
<accession>A0A521B5Z1</accession>
<organism evidence="2 3">
    <name type="scientific">Pedobacter westerhofensis</name>
    <dbReference type="NCBI Taxonomy" id="425512"/>
    <lineage>
        <taxon>Bacteria</taxon>
        <taxon>Pseudomonadati</taxon>
        <taxon>Bacteroidota</taxon>
        <taxon>Sphingobacteriia</taxon>
        <taxon>Sphingobacteriales</taxon>
        <taxon>Sphingobacteriaceae</taxon>
        <taxon>Pedobacter</taxon>
    </lineage>
</organism>
<dbReference type="Pfam" id="PF13715">
    <property type="entry name" value="CarbopepD_reg_2"/>
    <property type="match status" value="1"/>
</dbReference>
<keyword evidence="3" id="KW-1185">Reference proteome</keyword>
<sequence>MRDMKSLITIVFCLLSTCVMAQGKLDRDISIHARQTKLSALLDTIGKRNGFYFSYSNDQINADSLVNLSIDHQPLRIVLDSLFKGNVDYKESPGYVILRLAPNELTLKAENAGGREQNYFISGYILDEHTGLGIPNASVYEKRLLVSTLSDQKGYFKIKIKAAGMVTLTVSKEFYKDASVNFLSDVSIGLKPRDPDYNGAGNPDKAAKTWLGRIFISSRLRTQGINLRNYFATAPYQTSLTPGLSSRGMMSSQVVNHFSLNVIGGYTAGLDGVEFAYIFNINRLDVRYLQIAGLFNVTGGNFTGVQIGGIGNNVLKKVNGLQMATIYNMVTDSVKGVQIGGIFNSTKSSVKGVQTAGILNYAGKNSSGFRIAGIANITGDTASGAQIAGILNKARVMNGFSFGIINVADTLNGYALGLLNLSKNGYHKILAYSSDIAPANVGFKTGNQKLYAILSAGINPGSNATYFALGYGVGHEFVFNDRYSVSAEIWSQTLQADKWKNSHQVSRINALFNYRLNQKVALFGGPSFNLLYSQGKGKSPEEKEVLHQEQQQITRNKPGLVNIGNGKGWIGWTVGISFL</sequence>
<reference evidence="2 3" key="1">
    <citation type="submission" date="2017-05" db="EMBL/GenBank/DDBJ databases">
        <authorList>
            <person name="Varghese N."/>
            <person name="Submissions S."/>
        </authorList>
    </citation>
    <scope>NUCLEOTIDE SEQUENCE [LARGE SCALE GENOMIC DNA]</scope>
    <source>
        <strain evidence="2 3">DSM 19036</strain>
    </source>
</reference>
<proteinExistence type="predicted"/>
<dbReference type="Proteomes" id="UP000320300">
    <property type="component" value="Unassembled WGS sequence"/>
</dbReference>
<feature type="chain" id="PRO_5021966594" evidence="1">
    <location>
        <begin position="22"/>
        <end position="579"/>
    </location>
</feature>
<evidence type="ECO:0000313" key="3">
    <source>
        <dbReference type="Proteomes" id="UP000320300"/>
    </source>
</evidence>
<evidence type="ECO:0000313" key="2">
    <source>
        <dbReference type="EMBL" id="SMO42486.1"/>
    </source>
</evidence>
<gene>
    <name evidence="2" type="ORF">SAMN06265348_10235</name>
</gene>
<dbReference type="EMBL" id="FXTN01000002">
    <property type="protein sequence ID" value="SMO42486.1"/>
    <property type="molecule type" value="Genomic_DNA"/>
</dbReference>
<dbReference type="OrthoDB" id="5505971at2"/>
<dbReference type="RefSeq" id="WP_142526737.1">
    <property type="nucleotide sequence ID" value="NZ_CBCSJO010000003.1"/>
</dbReference>
<protein>
    <submittedName>
        <fullName evidence="2">CarboxypepD_reg-like domain-containing protein</fullName>
    </submittedName>
</protein>
<evidence type="ECO:0000256" key="1">
    <source>
        <dbReference type="SAM" id="SignalP"/>
    </source>
</evidence>
<dbReference type="AlphaFoldDB" id="A0A521B5Z1"/>
<feature type="signal peptide" evidence="1">
    <location>
        <begin position="1"/>
        <end position="21"/>
    </location>
</feature>